<accession>G5JUR0</accession>
<dbReference type="Pfam" id="PF03795">
    <property type="entry name" value="YCII"/>
    <property type="match status" value="1"/>
</dbReference>
<dbReference type="InterPro" id="IPR005545">
    <property type="entry name" value="YCII"/>
</dbReference>
<dbReference type="Gene3D" id="3.30.70.1060">
    <property type="entry name" value="Dimeric alpha+beta barrel"/>
    <property type="match status" value="1"/>
</dbReference>
<evidence type="ECO:0000313" key="3">
    <source>
        <dbReference type="EMBL" id="EHJ52392.1"/>
    </source>
</evidence>
<dbReference type="SUPFAM" id="SSF54909">
    <property type="entry name" value="Dimeric alpha+beta barrel"/>
    <property type="match status" value="1"/>
</dbReference>
<dbReference type="RefSeq" id="WP_003080367.1">
    <property type="nucleotide sequence ID" value="NZ_AEUW02000001.1"/>
</dbReference>
<dbReference type="Proteomes" id="UP000003573">
    <property type="component" value="Unassembled WGS sequence"/>
</dbReference>
<dbReference type="InterPro" id="IPR011008">
    <property type="entry name" value="Dimeric_a/b-barrel"/>
</dbReference>
<evidence type="ECO:0000313" key="4">
    <source>
        <dbReference type="Proteomes" id="UP000003573"/>
    </source>
</evidence>
<sequence length="99" mass="11001">MFLINITIQENKVPAAKADELLAGHRSWFTHHFEKGDFLLVGPYKNKGMAGVVLAQADSQEKVEAIIAEDAYYPNMAVYDISELTANLIADNLTEFKGK</sequence>
<protein>
    <recommendedName>
        <fullName evidence="2">YCII-related domain-containing protein</fullName>
    </recommendedName>
</protein>
<dbReference type="OrthoDB" id="9814407at2"/>
<dbReference type="eggNOG" id="COG2350">
    <property type="taxonomic scope" value="Bacteria"/>
</dbReference>
<gene>
    <name evidence="3" type="ORF">STRMA_1050</name>
</gene>
<organism evidence="3 4">
    <name type="scientific">Streptococcus macacae NCTC 11558</name>
    <dbReference type="NCBI Taxonomy" id="764298"/>
    <lineage>
        <taxon>Bacteria</taxon>
        <taxon>Bacillati</taxon>
        <taxon>Bacillota</taxon>
        <taxon>Bacilli</taxon>
        <taxon>Lactobacillales</taxon>
        <taxon>Streptococcaceae</taxon>
        <taxon>Streptococcus</taxon>
    </lineage>
</organism>
<dbReference type="EMBL" id="AEUW02000001">
    <property type="protein sequence ID" value="EHJ52392.1"/>
    <property type="molecule type" value="Genomic_DNA"/>
</dbReference>
<evidence type="ECO:0000256" key="1">
    <source>
        <dbReference type="ARBA" id="ARBA00007689"/>
    </source>
</evidence>
<keyword evidence="4" id="KW-1185">Reference proteome</keyword>
<proteinExistence type="inferred from homology"/>
<comment type="similarity">
    <text evidence="1">Belongs to the YciI family.</text>
</comment>
<feature type="domain" description="YCII-related" evidence="2">
    <location>
        <begin position="3"/>
        <end position="80"/>
    </location>
</feature>
<dbReference type="STRING" id="764298.STRMA_1050"/>
<comment type="caution">
    <text evidence="3">The sequence shown here is derived from an EMBL/GenBank/DDBJ whole genome shotgun (WGS) entry which is preliminary data.</text>
</comment>
<name>G5JUR0_9STRE</name>
<evidence type="ECO:0000259" key="2">
    <source>
        <dbReference type="Pfam" id="PF03795"/>
    </source>
</evidence>
<reference evidence="3 4" key="1">
    <citation type="journal article" date="2014" name="Int. J. Syst. Evol. Microbiol.">
        <title>Phylogenomics and the dynamic genome evolution of the genus Streptococcus.</title>
        <authorList>
            <consortium name="The Broad Institute Genome Sequencing Platform"/>
            <person name="Richards V.P."/>
            <person name="Palmer S.R."/>
            <person name="Pavinski Bitar P.D."/>
            <person name="Qin X."/>
            <person name="Weinstock G.M."/>
            <person name="Highlander S.K."/>
            <person name="Town C.D."/>
            <person name="Burne R.A."/>
            <person name="Stanhope M.J."/>
        </authorList>
    </citation>
    <scope>NUCLEOTIDE SEQUENCE [LARGE SCALE GENOMIC DNA]</scope>
    <source>
        <strain evidence="3 4">NCTC 11558</strain>
    </source>
</reference>
<dbReference type="AlphaFoldDB" id="G5JUR0"/>